<dbReference type="EMBL" id="JAHBCL010000011">
    <property type="protein sequence ID" value="MBS7526596.1"/>
    <property type="molecule type" value="Genomic_DNA"/>
</dbReference>
<dbReference type="Gene3D" id="1.20.1600.10">
    <property type="entry name" value="Outer membrane efflux proteins (OEP)"/>
    <property type="match status" value="2"/>
</dbReference>
<keyword evidence="3" id="KW-1185">Reference proteome</keyword>
<name>A0ABS5PQE4_9FIRM</name>
<reference evidence="2 3" key="1">
    <citation type="submission" date="2021-05" db="EMBL/GenBank/DDBJ databases">
        <title>Fusibacter ferrireducens sp. nov., an anaerobic, sulfur- and Fe-reducing bacterium isolated from the mangrove sediment.</title>
        <authorList>
            <person name="Qiu D."/>
        </authorList>
    </citation>
    <scope>NUCLEOTIDE SEQUENCE [LARGE SCALE GENOMIC DNA]</scope>
    <source>
        <strain evidence="2 3">DSM 12116</strain>
    </source>
</reference>
<sequence length="383" mass="43747">MKRKVSILMIMLLLLFQNFAVFADNVTLDRDTAVTRAIESSNAKEDLNDSLKTLNGQVATLHNYAKQQKDGKSNYDSMVDMMNANNIPISDKYYYTAVEKYNYFYSMQIQYESVNAQYKALKDTVDTFDLQLEAGVDQLMTKLIYLNEMLVLQNDYVDIQLKLYKDAETQHDLGLLSENEYLDAKESYLKSLYSASQTYYSQQSLELQFKELLGLNVDDTLTLKDDYLSPDTNIETLDYYENLALENRNDIKSAKYALDAAYTTYDLNMRGLYDLTNKLRAQMAVDQAEAAYDAVKVAAHQDVLAAYNEVINAQKNLAISQKNYEIQLASQNQTKISYEQGLIKKTDLDLVNYATSASLEALKDQIRTVYLAVETINQSTVLE</sequence>
<organism evidence="2 3">
    <name type="scientific">Fusibacter paucivorans</name>
    <dbReference type="NCBI Taxonomy" id="76009"/>
    <lineage>
        <taxon>Bacteria</taxon>
        <taxon>Bacillati</taxon>
        <taxon>Bacillota</taxon>
        <taxon>Clostridia</taxon>
        <taxon>Eubacteriales</taxon>
        <taxon>Eubacteriales Family XII. Incertae Sedis</taxon>
        <taxon>Fusibacter</taxon>
    </lineage>
</organism>
<gene>
    <name evidence="2" type="ORF">KHM83_07900</name>
</gene>
<feature type="chain" id="PRO_5047251852" evidence="1">
    <location>
        <begin position="24"/>
        <end position="383"/>
    </location>
</feature>
<accession>A0ABS5PQE4</accession>
<keyword evidence="1" id="KW-0732">Signal</keyword>
<evidence type="ECO:0000313" key="3">
    <source>
        <dbReference type="Proteomes" id="UP000746471"/>
    </source>
</evidence>
<evidence type="ECO:0000313" key="2">
    <source>
        <dbReference type="EMBL" id="MBS7526596.1"/>
    </source>
</evidence>
<proteinExistence type="predicted"/>
<evidence type="ECO:0000256" key="1">
    <source>
        <dbReference type="SAM" id="SignalP"/>
    </source>
</evidence>
<dbReference type="Proteomes" id="UP000746471">
    <property type="component" value="Unassembled WGS sequence"/>
</dbReference>
<protein>
    <submittedName>
        <fullName evidence="2">TolC family protein</fullName>
    </submittedName>
</protein>
<dbReference type="RefSeq" id="WP_213236454.1">
    <property type="nucleotide sequence ID" value="NZ_JAHBCL010000011.1"/>
</dbReference>
<feature type="signal peptide" evidence="1">
    <location>
        <begin position="1"/>
        <end position="23"/>
    </location>
</feature>
<dbReference type="SUPFAM" id="SSF56954">
    <property type="entry name" value="Outer membrane efflux proteins (OEP)"/>
    <property type="match status" value="2"/>
</dbReference>
<comment type="caution">
    <text evidence="2">The sequence shown here is derived from an EMBL/GenBank/DDBJ whole genome shotgun (WGS) entry which is preliminary data.</text>
</comment>